<protein>
    <submittedName>
        <fullName evidence="1">Transmembrane protein, putative</fullName>
    </submittedName>
</protein>
<name>G7LGH4_MEDTR</name>
<evidence type="ECO:0000313" key="1">
    <source>
        <dbReference type="EMBL" id="AET04902.1"/>
    </source>
</evidence>
<evidence type="ECO:0000313" key="2">
    <source>
        <dbReference type="EnsemblPlants" id="AET04902"/>
    </source>
</evidence>
<keyword evidence="1" id="KW-0812">Transmembrane</keyword>
<dbReference type="Proteomes" id="UP000002051">
    <property type="component" value="Chromosome 8"/>
</dbReference>
<sequence length="54" mass="6222">MFRSWVILSAMFYTVFSALTCIEMVRQVFGSNLGIGKLKLGFWGEKWVFSRVAL</sequence>
<dbReference type="EMBL" id="CM001224">
    <property type="protein sequence ID" value="AET04902.1"/>
    <property type="molecule type" value="Genomic_DNA"/>
</dbReference>
<dbReference type="HOGENOM" id="CLU_3053460_0_0_1"/>
<dbReference type="PaxDb" id="3880-AET04902"/>
<dbReference type="EnsemblPlants" id="AET04902">
    <property type="protein sequence ID" value="AET04902"/>
    <property type="gene ID" value="MTR_8g095420"/>
</dbReference>
<keyword evidence="3" id="KW-1185">Reference proteome</keyword>
<keyword evidence="1" id="KW-0472">Membrane</keyword>
<dbReference type="AlphaFoldDB" id="G7LGH4"/>
<proteinExistence type="predicted"/>
<accession>G7LGH4</accession>
<evidence type="ECO:0000313" key="3">
    <source>
        <dbReference type="Proteomes" id="UP000002051"/>
    </source>
</evidence>
<gene>
    <name evidence="1" type="ordered locus">MTR_8g095420</name>
</gene>
<reference evidence="2" key="3">
    <citation type="submission" date="2015-04" db="UniProtKB">
        <authorList>
            <consortium name="EnsemblPlants"/>
        </authorList>
    </citation>
    <scope>IDENTIFICATION</scope>
    <source>
        <strain evidence="2">cv. Jemalong A17</strain>
    </source>
</reference>
<reference evidence="1 3" key="2">
    <citation type="journal article" date="2014" name="BMC Genomics">
        <title>An improved genome release (version Mt4.0) for the model legume Medicago truncatula.</title>
        <authorList>
            <person name="Tang H."/>
            <person name="Krishnakumar V."/>
            <person name="Bidwell S."/>
            <person name="Rosen B."/>
            <person name="Chan A."/>
            <person name="Zhou S."/>
            <person name="Gentzbittel L."/>
            <person name="Childs K.L."/>
            <person name="Yandell M."/>
            <person name="Gundlach H."/>
            <person name="Mayer K.F."/>
            <person name="Schwartz D.C."/>
            <person name="Town C.D."/>
        </authorList>
    </citation>
    <scope>GENOME REANNOTATION</scope>
    <source>
        <strain evidence="2 3">cv. Jemalong A17</strain>
    </source>
</reference>
<reference evidence="1 3" key="1">
    <citation type="journal article" date="2011" name="Nature">
        <title>The Medicago genome provides insight into the evolution of rhizobial symbioses.</title>
        <authorList>
            <person name="Young N.D."/>
            <person name="Debelle F."/>
            <person name="Oldroyd G.E."/>
            <person name="Geurts R."/>
            <person name="Cannon S.B."/>
            <person name="Udvardi M.K."/>
            <person name="Benedito V.A."/>
            <person name="Mayer K.F."/>
            <person name="Gouzy J."/>
            <person name="Schoof H."/>
            <person name="Van de Peer Y."/>
            <person name="Proost S."/>
            <person name="Cook D.R."/>
            <person name="Meyers B.C."/>
            <person name="Spannagl M."/>
            <person name="Cheung F."/>
            <person name="De Mita S."/>
            <person name="Krishnakumar V."/>
            <person name="Gundlach H."/>
            <person name="Zhou S."/>
            <person name="Mudge J."/>
            <person name="Bharti A.K."/>
            <person name="Murray J.D."/>
            <person name="Naoumkina M.A."/>
            <person name="Rosen B."/>
            <person name="Silverstein K.A."/>
            <person name="Tang H."/>
            <person name="Rombauts S."/>
            <person name="Zhao P.X."/>
            <person name="Zhou P."/>
            <person name="Barbe V."/>
            <person name="Bardou P."/>
            <person name="Bechner M."/>
            <person name="Bellec A."/>
            <person name="Berger A."/>
            <person name="Berges H."/>
            <person name="Bidwell S."/>
            <person name="Bisseling T."/>
            <person name="Choisne N."/>
            <person name="Couloux A."/>
            <person name="Denny R."/>
            <person name="Deshpande S."/>
            <person name="Dai X."/>
            <person name="Doyle J.J."/>
            <person name="Dudez A.M."/>
            <person name="Farmer A.D."/>
            <person name="Fouteau S."/>
            <person name="Franken C."/>
            <person name="Gibelin C."/>
            <person name="Gish J."/>
            <person name="Goldstein S."/>
            <person name="Gonzalez A.J."/>
            <person name="Green P.J."/>
            <person name="Hallab A."/>
            <person name="Hartog M."/>
            <person name="Hua A."/>
            <person name="Humphray S.J."/>
            <person name="Jeong D.H."/>
            <person name="Jing Y."/>
            <person name="Jocker A."/>
            <person name="Kenton S.M."/>
            <person name="Kim D.J."/>
            <person name="Klee K."/>
            <person name="Lai H."/>
            <person name="Lang C."/>
            <person name="Lin S."/>
            <person name="Macmil S.L."/>
            <person name="Magdelenat G."/>
            <person name="Matthews L."/>
            <person name="McCorrison J."/>
            <person name="Monaghan E.L."/>
            <person name="Mun J.H."/>
            <person name="Najar F.Z."/>
            <person name="Nicholson C."/>
            <person name="Noirot C."/>
            <person name="O'Bleness M."/>
            <person name="Paule C.R."/>
            <person name="Poulain J."/>
            <person name="Prion F."/>
            <person name="Qin B."/>
            <person name="Qu C."/>
            <person name="Retzel E.F."/>
            <person name="Riddle C."/>
            <person name="Sallet E."/>
            <person name="Samain S."/>
            <person name="Samson N."/>
            <person name="Sanders I."/>
            <person name="Saurat O."/>
            <person name="Scarpelli C."/>
            <person name="Schiex T."/>
            <person name="Segurens B."/>
            <person name="Severin A.J."/>
            <person name="Sherrier D.J."/>
            <person name="Shi R."/>
            <person name="Sims S."/>
            <person name="Singer S.R."/>
            <person name="Sinharoy S."/>
            <person name="Sterck L."/>
            <person name="Viollet A."/>
            <person name="Wang B.B."/>
            <person name="Wang K."/>
            <person name="Wang M."/>
            <person name="Wang X."/>
            <person name="Warfsmann J."/>
            <person name="Weissenbach J."/>
            <person name="White D.D."/>
            <person name="White J.D."/>
            <person name="Wiley G.B."/>
            <person name="Wincker P."/>
            <person name="Xing Y."/>
            <person name="Yang L."/>
            <person name="Yao Z."/>
            <person name="Ying F."/>
            <person name="Zhai J."/>
            <person name="Zhou L."/>
            <person name="Zuber A."/>
            <person name="Denarie J."/>
            <person name="Dixon R.A."/>
            <person name="May G.D."/>
            <person name="Schwartz D.C."/>
            <person name="Rogers J."/>
            <person name="Quetier F."/>
            <person name="Town C.D."/>
            <person name="Roe B.A."/>
        </authorList>
    </citation>
    <scope>NUCLEOTIDE SEQUENCE [LARGE SCALE GENOMIC DNA]</scope>
    <source>
        <strain evidence="1">A17</strain>
        <strain evidence="2 3">cv. Jemalong A17</strain>
    </source>
</reference>
<organism evidence="1 3">
    <name type="scientific">Medicago truncatula</name>
    <name type="common">Barrel medic</name>
    <name type="synonym">Medicago tribuloides</name>
    <dbReference type="NCBI Taxonomy" id="3880"/>
    <lineage>
        <taxon>Eukaryota</taxon>
        <taxon>Viridiplantae</taxon>
        <taxon>Streptophyta</taxon>
        <taxon>Embryophyta</taxon>
        <taxon>Tracheophyta</taxon>
        <taxon>Spermatophyta</taxon>
        <taxon>Magnoliopsida</taxon>
        <taxon>eudicotyledons</taxon>
        <taxon>Gunneridae</taxon>
        <taxon>Pentapetalae</taxon>
        <taxon>rosids</taxon>
        <taxon>fabids</taxon>
        <taxon>Fabales</taxon>
        <taxon>Fabaceae</taxon>
        <taxon>Papilionoideae</taxon>
        <taxon>50 kb inversion clade</taxon>
        <taxon>NPAAA clade</taxon>
        <taxon>Hologalegina</taxon>
        <taxon>IRL clade</taxon>
        <taxon>Trifolieae</taxon>
        <taxon>Medicago</taxon>
    </lineage>
</organism>